<evidence type="ECO:0000313" key="1">
    <source>
        <dbReference type="EMBL" id="CAH4028678.1"/>
    </source>
</evidence>
<keyword evidence="2" id="KW-1185">Reference proteome</keyword>
<reference evidence="1" key="1">
    <citation type="submission" date="2022-05" db="EMBL/GenBank/DDBJ databases">
        <authorList>
            <person name="Okamura Y."/>
        </authorList>
    </citation>
    <scope>NUCLEOTIDE SEQUENCE</scope>
</reference>
<dbReference type="Proteomes" id="UP001152562">
    <property type="component" value="Unassembled WGS sequence"/>
</dbReference>
<name>A0A9P0TJW2_PIEBR</name>
<accession>A0A9P0TJW2</accession>
<comment type="caution">
    <text evidence="1">The sequence shown here is derived from an EMBL/GenBank/DDBJ whole genome shotgun (WGS) entry which is preliminary data.</text>
</comment>
<gene>
    <name evidence="1" type="ORF">PIBRA_LOCUS5486</name>
</gene>
<proteinExistence type="predicted"/>
<sequence>MLCDCLETYPELTELSTSGQDRRRLQKAIDGFSGGCWCRGTRNDPPRLGEEAGARQSKVLLRAFRADAPSVGKTRGKP</sequence>
<organism evidence="1 2">
    <name type="scientific">Pieris brassicae</name>
    <name type="common">White butterfly</name>
    <name type="synonym">Large white butterfly</name>
    <dbReference type="NCBI Taxonomy" id="7116"/>
    <lineage>
        <taxon>Eukaryota</taxon>
        <taxon>Metazoa</taxon>
        <taxon>Ecdysozoa</taxon>
        <taxon>Arthropoda</taxon>
        <taxon>Hexapoda</taxon>
        <taxon>Insecta</taxon>
        <taxon>Pterygota</taxon>
        <taxon>Neoptera</taxon>
        <taxon>Endopterygota</taxon>
        <taxon>Lepidoptera</taxon>
        <taxon>Glossata</taxon>
        <taxon>Ditrysia</taxon>
        <taxon>Papilionoidea</taxon>
        <taxon>Pieridae</taxon>
        <taxon>Pierinae</taxon>
        <taxon>Pieris</taxon>
    </lineage>
</organism>
<dbReference type="EMBL" id="CALOZG010000005">
    <property type="protein sequence ID" value="CAH4028678.1"/>
    <property type="molecule type" value="Genomic_DNA"/>
</dbReference>
<dbReference type="AlphaFoldDB" id="A0A9P0TJW2"/>
<protein>
    <submittedName>
        <fullName evidence="1">Uncharacterized protein</fullName>
    </submittedName>
</protein>
<evidence type="ECO:0000313" key="2">
    <source>
        <dbReference type="Proteomes" id="UP001152562"/>
    </source>
</evidence>